<keyword evidence="4" id="KW-0158">Chromosome</keyword>
<evidence type="ECO:0000313" key="10">
    <source>
        <dbReference type="Proteomes" id="UP000005239"/>
    </source>
</evidence>
<comment type="similarity">
    <text evidence="3">Belongs to the telombin family.</text>
</comment>
<evidence type="ECO:0000256" key="4">
    <source>
        <dbReference type="ARBA" id="ARBA00022454"/>
    </source>
</evidence>
<keyword evidence="6" id="KW-0238">DNA-binding</keyword>
<dbReference type="InterPro" id="IPR032042">
    <property type="entry name" value="POT1PC"/>
</dbReference>
<dbReference type="GO" id="GO:0005634">
    <property type="term" value="C:nucleus"/>
    <property type="evidence" value="ECO:0007669"/>
    <property type="project" value="UniProtKB-SubCell"/>
</dbReference>
<evidence type="ECO:0000256" key="2">
    <source>
        <dbReference type="ARBA" id="ARBA00004574"/>
    </source>
</evidence>
<evidence type="ECO:0000256" key="7">
    <source>
        <dbReference type="ARBA" id="ARBA00023242"/>
    </source>
</evidence>
<accession>A0A2A6C9T0</accession>
<evidence type="ECO:0000313" key="9">
    <source>
        <dbReference type="EnsemblMetazoa" id="PPA17899.1"/>
    </source>
</evidence>
<dbReference type="Proteomes" id="UP000005239">
    <property type="component" value="Unassembled WGS sequence"/>
</dbReference>
<sequence>MQAAGAPPGIKKPTAGTINKGLVDCLADIPRGCYADVIVQFVCSIPSDKNPGLLCLLVWDGSDWPHKVTPLITVEGEERPEKHPSDPELNEKANGRMVTIFSYNFDNQCKRPIESGDWLYFENVHCAYQRDSISSSLVMHDNIRPRFIWRLDLPVANGLFYAKTLQKSMQRVKDAQPLPAAVIEEQRRLQERLQPQLQLQRAAARNASISPQRTPSLARFDRLNSMMLDVMIRRGVPMPPSDDGLALVADSAVATMETLAAALASAAAAAPPAAAPPAAAAPVAADPNQAAPAAAPAAAVVPKQEAPAAVPAAAAPAAAQATTSPKRAASPKFAVPTVPNRPPTKTAAPAAAPTAAPAGTSPKRAAPKAAVSAGATAPSTAGTRAAAATPIETCLKRAAAARAAAAAAGPPRAAKVIVPAAVSTAASSRLQQQHCPNSQEVEKYAAEATAVTGPTTRAAAAAAANDVAGQSPTRKSTRKRSAPITHPEEERSPRKSNDSHNSTIVIDDSDEEEEVQAEKKSQVGAKKAGDGRTALPSKSTSPEKKPVQRKPIIRAGTPPPGARNSSRLHPKAELKKE</sequence>
<evidence type="ECO:0000256" key="6">
    <source>
        <dbReference type="ARBA" id="ARBA00023125"/>
    </source>
</evidence>
<reference evidence="10" key="1">
    <citation type="journal article" date="2008" name="Nat. Genet.">
        <title>The Pristionchus pacificus genome provides a unique perspective on nematode lifestyle and parasitism.</title>
        <authorList>
            <person name="Dieterich C."/>
            <person name="Clifton S.W."/>
            <person name="Schuster L.N."/>
            <person name="Chinwalla A."/>
            <person name="Delehaunty K."/>
            <person name="Dinkelacker I."/>
            <person name="Fulton L."/>
            <person name="Fulton R."/>
            <person name="Godfrey J."/>
            <person name="Minx P."/>
            <person name="Mitreva M."/>
            <person name="Roeseler W."/>
            <person name="Tian H."/>
            <person name="Witte H."/>
            <person name="Yang S.P."/>
            <person name="Wilson R.K."/>
            <person name="Sommer R.J."/>
        </authorList>
    </citation>
    <scope>NUCLEOTIDE SEQUENCE [LARGE SCALE GENOMIC DNA]</scope>
    <source>
        <strain evidence="10">PS312</strain>
    </source>
</reference>
<reference evidence="9" key="2">
    <citation type="submission" date="2022-06" db="UniProtKB">
        <authorList>
            <consortium name="EnsemblMetazoa"/>
        </authorList>
    </citation>
    <scope>IDENTIFICATION</scope>
    <source>
        <strain evidence="9">PS312</strain>
    </source>
</reference>
<accession>A0A8R1YGS7</accession>
<evidence type="ECO:0000256" key="3">
    <source>
        <dbReference type="ARBA" id="ARBA00008442"/>
    </source>
</evidence>
<dbReference type="SUPFAM" id="SSF50249">
    <property type="entry name" value="Nucleic acid-binding proteins"/>
    <property type="match status" value="1"/>
</dbReference>
<protein>
    <submittedName>
        <fullName evidence="9">POT1PC domain-containing protein</fullName>
    </submittedName>
</protein>
<evidence type="ECO:0000256" key="5">
    <source>
        <dbReference type="ARBA" id="ARBA00022895"/>
    </source>
</evidence>
<dbReference type="Gene3D" id="2.40.50.140">
    <property type="entry name" value="Nucleic acid-binding proteins"/>
    <property type="match status" value="1"/>
</dbReference>
<dbReference type="Pfam" id="PF16686">
    <property type="entry name" value="POT1PC"/>
    <property type="match status" value="1"/>
</dbReference>
<gene>
    <name evidence="9" type="primary">WBGene00107453</name>
</gene>
<organism evidence="9 10">
    <name type="scientific">Pristionchus pacificus</name>
    <name type="common">Parasitic nematode worm</name>
    <dbReference type="NCBI Taxonomy" id="54126"/>
    <lineage>
        <taxon>Eukaryota</taxon>
        <taxon>Metazoa</taxon>
        <taxon>Ecdysozoa</taxon>
        <taxon>Nematoda</taxon>
        <taxon>Chromadorea</taxon>
        <taxon>Rhabditida</taxon>
        <taxon>Rhabditina</taxon>
        <taxon>Diplogasteromorpha</taxon>
        <taxon>Diplogasteroidea</taxon>
        <taxon>Neodiplogasteridae</taxon>
        <taxon>Pristionchus</taxon>
    </lineage>
</organism>
<evidence type="ECO:0000256" key="1">
    <source>
        <dbReference type="ARBA" id="ARBA00004123"/>
    </source>
</evidence>
<feature type="compositionally biased region" description="Basic and acidic residues" evidence="8">
    <location>
        <begin position="486"/>
        <end position="498"/>
    </location>
</feature>
<keyword evidence="7" id="KW-0539">Nucleus</keyword>
<keyword evidence="10" id="KW-1185">Reference proteome</keyword>
<dbReference type="GO" id="GO:0043047">
    <property type="term" value="F:single-stranded telomeric DNA binding"/>
    <property type="evidence" value="ECO:0007669"/>
    <property type="project" value="InterPro"/>
</dbReference>
<dbReference type="InterPro" id="IPR012340">
    <property type="entry name" value="NA-bd_OB-fold"/>
</dbReference>
<feature type="region of interest" description="Disordered" evidence="8">
    <location>
        <begin position="456"/>
        <end position="577"/>
    </location>
</feature>
<feature type="region of interest" description="Disordered" evidence="8">
    <location>
        <begin position="321"/>
        <end position="385"/>
    </location>
</feature>
<name>A0A2A6C9T0_PRIPA</name>
<proteinExistence type="inferred from homology"/>
<dbReference type="AlphaFoldDB" id="A0A2A6C9T0"/>
<feature type="compositionally biased region" description="Low complexity" evidence="8">
    <location>
        <begin position="343"/>
        <end position="385"/>
    </location>
</feature>
<evidence type="ECO:0000256" key="8">
    <source>
        <dbReference type="SAM" id="MobiDB-lite"/>
    </source>
</evidence>
<keyword evidence="5" id="KW-0779">Telomere</keyword>
<comment type="subcellular location">
    <subcellularLocation>
        <location evidence="2">Chromosome</location>
        <location evidence="2">Telomere</location>
    </subcellularLocation>
    <subcellularLocation>
        <location evidence="1">Nucleus</location>
    </subcellularLocation>
</comment>
<dbReference type="EnsemblMetazoa" id="PPA17899.1">
    <property type="protein sequence ID" value="PPA17899.1"/>
    <property type="gene ID" value="WBGene00107453"/>
</dbReference>
<dbReference type="GO" id="GO:0000781">
    <property type="term" value="C:chromosome, telomeric region"/>
    <property type="evidence" value="ECO:0007669"/>
    <property type="project" value="UniProtKB-SubCell"/>
</dbReference>